<feature type="domain" description="ABC-2 type transporter transmembrane" evidence="7">
    <location>
        <begin position="1"/>
        <end position="112"/>
    </location>
</feature>
<organism evidence="8 9">
    <name type="scientific">Genlisea aurea</name>
    <dbReference type="NCBI Taxonomy" id="192259"/>
    <lineage>
        <taxon>Eukaryota</taxon>
        <taxon>Viridiplantae</taxon>
        <taxon>Streptophyta</taxon>
        <taxon>Embryophyta</taxon>
        <taxon>Tracheophyta</taxon>
        <taxon>Spermatophyta</taxon>
        <taxon>Magnoliopsida</taxon>
        <taxon>eudicotyledons</taxon>
        <taxon>Gunneridae</taxon>
        <taxon>Pentapetalae</taxon>
        <taxon>asterids</taxon>
        <taxon>lamiids</taxon>
        <taxon>Lamiales</taxon>
        <taxon>Lentibulariaceae</taxon>
        <taxon>Genlisea</taxon>
    </lineage>
</organism>
<accession>S8E442</accession>
<dbReference type="EMBL" id="AUSU01003327">
    <property type="protein sequence ID" value="EPS67052.1"/>
    <property type="molecule type" value="Genomic_DNA"/>
</dbReference>
<evidence type="ECO:0000313" key="9">
    <source>
        <dbReference type="Proteomes" id="UP000015453"/>
    </source>
</evidence>
<gene>
    <name evidence="8" type="ORF">M569_07725</name>
</gene>
<evidence type="ECO:0000256" key="4">
    <source>
        <dbReference type="ARBA" id="ARBA00022989"/>
    </source>
</evidence>
<evidence type="ECO:0000313" key="8">
    <source>
        <dbReference type="EMBL" id="EPS67052.1"/>
    </source>
</evidence>
<protein>
    <recommendedName>
        <fullName evidence="7">ABC-2 type transporter transmembrane domain-containing protein</fullName>
    </recommendedName>
</protein>
<dbReference type="Pfam" id="PF01061">
    <property type="entry name" value="ABC2_membrane"/>
    <property type="match status" value="1"/>
</dbReference>
<dbReference type="OrthoDB" id="910590at2759"/>
<evidence type="ECO:0000256" key="5">
    <source>
        <dbReference type="ARBA" id="ARBA00023136"/>
    </source>
</evidence>
<feature type="transmembrane region" description="Helical" evidence="6">
    <location>
        <begin position="93"/>
        <end position="112"/>
    </location>
</feature>
<evidence type="ECO:0000256" key="1">
    <source>
        <dbReference type="ARBA" id="ARBA00004141"/>
    </source>
</evidence>
<dbReference type="GO" id="GO:0005886">
    <property type="term" value="C:plasma membrane"/>
    <property type="evidence" value="ECO:0007669"/>
    <property type="project" value="UniProtKB-ARBA"/>
</dbReference>
<dbReference type="Proteomes" id="UP000015453">
    <property type="component" value="Unassembled WGS sequence"/>
</dbReference>
<feature type="transmembrane region" description="Helical" evidence="6">
    <location>
        <begin position="32"/>
        <end position="56"/>
    </location>
</feature>
<reference evidence="8 9" key="1">
    <citation type="journal article" date="2013" name="BMC Genomics">
        <title>The miniature genome of a carnivorous plant Genlisea aurea contains a low number of genes and short non-coding sequences.</title>
        <authorList>
            <person name="Leushkin E.V."/>
            <person name="Sutormin R.A."/>
            <person name="Nabieva E.R."/>
            <person name="Penin A.A."/>
            <person name="Kondrashov A.S."/>
            <person name="Logacheva M.D."/>
        </authorList>
    </citation>
    <scope>NUCLEOTIDE SEQUENCE [LARGE SCALE GENOMIC DNA]</scope>
</reference>
<feature type="transmembrane region" description="Helical" evidence="6">
    <location>
        <begin position="62"/>
        <end position="81"/>
    </location>
</feature>
<keyword evidence="3 6" id="KW-0812">Transmembrane</keyword>
<name>S8E442_9LAMI</name>
<proteinExistence type="predicted"/>
<dbReference type="PANTHER" id="PTHR19241">
    <property type="entry name" value="ATP-BINDING CASSETTE TRANSPORTER"/>
    <property type="match status" value="1"/>
</dbReference>
<keyword evidence="4 6" id="KW-1133">Transmembrane helix</keyword>
<evidence type="ECO:0000256" key="3">
    <source>
        <dbReference type="ARBA" id="ARBA00022692"/>
    </source>
</evidence>
<keyword evidence="5 6" id="KW-0472">Membrane</keyword>
<feature type="non-terminal residue" evidence="8">
    <location>
        <position position="1"/>
    </location>
</feature>
<dbReference type="InterPro" id="IPR013525">
    <property type="entry name" value="ABC2_TM"/>
</dbReference>
<evidence type="ECO:0000259" key="7">
    <source>
        <dbReference type="Pfam" id="PF01061"/>
    </source>
</evidence>
<keyword evidence="2" id="KW-0813">Transport</keyword>
<feature type="transmembrane region" description="Helical" evidence="6">
    <location>
        <begin position="140"/>
        <end position="162"/>
    </location>
</feature>
<comment type="caution">
    <text evidence="8">The sequence shown here is derived from an EMBL/GenBank/DDBJ whole genome shotgun (WGS) entry which is preliminary data.</text>
</comment>
<dbReference type="GO" id="GO:0140359">
    <property type="term" value="F:ABC-type transporter activity"/>
    <property type="evidence" value="ECO:0007669"/>
    <property type="project" value="InterPro"/>
</dbReference>
<sequence length="170" mass="20082">IVVELPYVFLQTIIYGVIVYVMIGFEWEIEKFFWYIFICYFTLLYFTLFGMMTISITPNPTIAGIFSSACYSTWGLFAGFVIPITRIPVWWRWFYYICPFSWTLNGLITSQFGDIETRLDTGETVEEFIHSYFGFRHDRLGYVALIIVGFAVIFGFTFAFSIRTFNFQKR</sequence>
<dbReference type="AlphaFoldDB" id="S8E442"/>
<evidence type="ECO:0000256" key="2">
    <source>
        <dbReference type="ARBA" id="ARBA00022448"/>
    </source>
</evidence>
<evidence type="ECO:0000256" key="6">
    <source>
        <dbReference type="SAM" id="Phobius"/>
    </source>
</evidence>
<feature type="transmembrane region" description="Helical" evidence="6">
    <location>
        <begin position="6"/>
        <end position="25"/>
    </location>
</feature>
<keyword evidence="9" id="KW-1185">Reference proteome</keyword>
<comment type="subcellular location">
    <subcellularLocation>
        <location evidence="1">Membrane</location>
        <topology evidence="1">Multi-pass membrane protein</topology>
    </subcellularLocation>
</comment>